<name>A0A445CUL2_ARAHY</name>
<feature type="coiled-coil region" evidence="1">
    <location>
        <begin position="190"/>
        <end position="217"/>
    </location>
</feature>
<keyword evidence="1" id="KW-0175">Coiled coil</keyword>
<accession>A0A445CUL2</accession>
<reference evidence="2 3" key="1">
    <citation type="submission" date="2019-01" db="EMBL/GenBank/DDBJ databases">
        <title>Sequencing of cultivated peanut Arachis hypogaea provides insights into genome evolution and oil improvement.</title>
        <authorList>
            <person name="Chen X."/>
        </authorList>
    </citation>
    <scope>NUCLEOTIDE SEQUENCE [LARGE SCALE GENOMIC DNA]</scope>
    <source>
        <strain evidence="3">cv. Fuhuasheng</strain>
        <tissue evidence="2">Leaves</tissue>
    </source>
</reference>
<organism evidence="2 3">
    <name type="scientific">Arachis hypogaea</name>
    <name type="common">Peanut</name>
    <dbReference type="NCBI Taxonomy" id="3818"/>
    <lineage>
        <taxon>Eukaryota</taxon>
        <taxon>Viridiplantae</taxon>
        <taxon>Streptophyta</taxon>
        <taxon>Embryophyta</taxon>
        <taxon>Tracheophyta</taxon>
        <taxon>Spermatophyta</taxon>
        <taxon>Magnoliopsida</taxon>
        <taxon>eudicotyledons</taxon>
        <taxon>Gunneridae</taxon>
        <taxon>Pentapetalae</taxon>
        <taxon>rosids</taxon>
        <taxon>fabids</taxon>
        <taxon>Fabales</taxon>
        <taxon>Fabaceae</taxon>
        <taxon>Papilionoideae</taxon>
        <taxon>50 kb inversion clade</taxon>
        <taxon>dalbergioids sensu lato</taxon>
        <taxon>Dalbergieae</taxon>
        <taxon>Pterocarpus clade</taxon>
        <taxon>Arachis</taxon>
    </lineage>
</organism>
<proteinExistence type="predicted"/>
<dbReference type="EMBL" id="SDMP01000006">
    <property type="protein sequence ID" value="RYR54612.1"/>
    <property type="molecule type" value="Genomic_DNA"/>
</dbReference>
<keyword evidence="3" id="KW-1185">Reference proteome</keyword>
<dbReference type="SMR" id="A0A445CUL2"/>
<evidence type="ECO:0000256" key="1">
    <source>
        <dbReference type="SAM" id="Coils"/>
    </source>
</evidence>
<evidence type="ECO:0000313" key="2">
    <source>
        <dbReference type="EMBL" id="RYR54612.1"/>
    </source>
</evidence>
<dbReference type="OrthoDB" id="1299068at2759"/>
<comment type="caution">
    <text evidence="2">The sequence shown here is derived from an EMBL/GenBank/DDBJ whole genome shotgun (WGS) entry which is preliminary data.</text>
</comment>
<dbReference type="Proteomes" id="UP000289738">
    <property type="component" value="Chromosome A06"/>
</dbReference>
<dbReference type="AlphaFoldDB" id="A0A445CUL2"/>
<sequence>MEVRSSAHLNRMEDLVYEASTGFKSEGHRDSEDEESPNVDAKSFYDLLRASKNPLWPGCDNHIELSLAVRLMKIKSEGNITQRSIVIPKNSKTAQGNLNQASDCGGFGVSLHTSGSVTVPKHKAKLHGIEDAIQTPSEEGSNAPNEVDVWCDTTGIKKRRIYEFGIESTASDKIPSCHGSSSQSSKWLRRSELEEIFKKFQEENKVLRTRLEKIEKGLELNNQLLQHMIKITEF</sequence>
<gene>
    <name evidence="2" type="ORF">Ahy_A06g029919</name>
</gene>
<dbReference type="Gramene" id="arahy.Tifrunner.gnm2.ann2.Ah06g344800.1">
    <property type="protein sequence ID" value="arahy.Tifrunner.gnm2.ann2.Ah06g344800.1-CDS"/>
    <property type="gene ID" value="arahy.Tifrunner.gnm2.ann2.Ah06g344800"/>
</dbReference>
<evidence type="ECO:0000313" key="3">
    <source>
        <dbReference type="Proteomes" id="UP000289738"/>
    </source>
</evidence>
<protein>
    <submittedName>
        <fullName evidence="2">Uncharacterized protein</fullName>
    </submittedName>
</protein>